<protein>
    <submittedName>
        <fullName evidence="2">Uncharacterized protein</fullName>
    </submittedName>
</protein>
<keyword evidence="1" id="KW-0812">Transmembrane</keyword>
<sequence length="218" mass="24491">MADEVTFLAEYYHSVVPVVLTSPSFILGNYLLVPVAVTVLCLIAIVSCGHGDVGYVFRRMRADNYALQPEFAKLVICSLVRAAHSRPAFLFILDLSITALLFGIFFFQETWELLGGRDVPYNDETVVLNGARLGMRLIEMWEGGTELEVWRLLADVWTELLVYASPSNDEEHVSAHADMLPEGVELITVLWAFAMHTGMSRPRERDIPPGVRPEFVNF</sequence>
<reference evidence="2" key="1">
    <citation type="submission" date="2020-07" db="EMBL/GenBank/DDBJ databases">
        <title>Genome sequence and genetic diversity analysis of an under-domesticated orphan crop, white fonio (Digitaria exilis).</title>
        <authorList>
            <person name="Bennetzen J.L."/>
            <person name="Chen S."/>
            <person name="Ma X."/>
            <person name="Wang X."/>
            <person name="Yssel A.E.J."/>
            <person name="Chaluvadi S.R."/>
            <person name="Johnson M."/>
            <person name="Gangashetty P."/>
            <person name="Hamidou F."/>
            <person name="Sanogo M.D."/>
            <person name="Zwaenepoel A."/>
            <person name="Wallace J."/>
            <person name="Van De Peer Y."/>
            <person name="Van Deynze A."/>
        </authorList>
    </citation>
    <scope>NUCLEOTIDE SEQUENCE</scope>
    <source>
        <tissue evidence="2">Leaves</tissue>
    </source>
</reference>
<dbReference type="OrthoDB" id="624036at2759"/>
<dbReference type="Pfam" id="PF04578">
    <property type="entry name" value="DUF594"/>
    <property type="match status" value="1"/>
</dbReference>
<organism evidence="2 3">
    <name type="scientific">Digitaria exilis</name>
    <dbReference type="NCBI Taxonomy" id="1010633"/>
    <lineage>
        <taxon>Eukaryota</taxon>
        <taxon>Viridiplantae</taxon>
        <taxon>Streptophyta</taxon>
        <taxon>Embryophyta</taxon>
        <taxon>Tracheophyta</taxon>
        <taxon>Spermatophyta</taxon>
        <taxon>Magnoliopsida</taxon>
        <taxon>Liliopsida</taxon>
        <taxon>Poales</taxon>
        <taxon>Poaceae</taxon>
        <taxon>PACMAD clade</taxon>
        <taxon>Panicoideae</taxon>
        <taxon>Panicodae</taxon>
        <taxon>Paniceae</taxon>
        <taxon>Anthephorinae</taxon>
        <taxon>Digitaria</taxon>
    </lineage>
</organism>
<evidence type="ECO:0000256" key="1">
    <source>
        <dbReference type="SAM" id="Phobius"/>
    </source>
</evidence>
<comment type="caution">
    <text evidence="2">The sequence shown here is derived from an EMBL/GenBank/DDBJ whole genome shotgun (WGS) entry which is preliminary data.</text>
</comment>
<name>A0A835AMN7_9POAL</name>
<dbReference type="EMBL" id="JACEFO010002303">
    <property type="protein sequence ID" value="KAF8667046.1"/>
    <property type="molecule type" value="Genomic_DNA"/>
</dbReference>
<feature type="transmembrane region" description="Helical" evidence="1">
    <location>
        <begin position="30"/>
        <end position="51"/>
    </location>
</feature>
<dbReference type="Proteomes" id="UP000636709">
    <property type="component" value="Unassembled WGS sequence"/>
</dbReference>
<evidence type="ECO:0000313" key="2">
    <source>
        <dbReference type="EMBL" id="KAF8667046.1"/>
    </source>
</evidence>
<keyword evidence="3" id="KW-1185">Reference proteome</keyword>
<accession>A0A835AMN7</accession>
<keyword evidence="1" id="KW-0472">Membrane</keyword>
<dbReference type="InterPro" id="IPR007658">
    <property type="entry name" value="DUF594"/>
</dbReference>
<dbReference type="AlphaFoldDB" id="A0A835AMN7"/>
<evidence type="ECO:0000313" key="3">
    <source>
        <dbReference type="Proteomes" id="UP000636709"/>
    </source>
</evidence>
<dbReference type="PANTHER" id="PTHR31325">
    <property type="entry name" value="OS01G0798800 PROTEIN-RELATED"/>
    <property type="match status" value="1"/>
</dbReference>
<feature type="transmembrane region" description="Helical" evidence="1">
    <location>
        <begin position="88"/>
        <end position="107"/>
    </location>
</feature>
<proteinExistence type="predicted"/>
<keyword evidence="1" id="KW-1133">Transmembrane helix</keyword>
<gene>
    <name evidence="2" type="ORF">HU200_053220</name>
</gene>